<dbReference type="PANTHER" id="PTHR12302:SF3">
    <property type="entry name" value="SERINE_THREONINE-PROTEIN KINASE 31"/>
    <property type="match status" value="1"/>
</dbReference>
<dbReference type="GO" id="GO:0004519">
    <property type="term" value="F:endonuclease activity"/>
    <property type="evidence" value="ECO:0007669"/>
    <property type="project" value="UniProtKB-KW"/>
</dbReference>
<keyword evidence="2" id="KW-0255">Endonuclease</keyword>
<dbReference type="STRING" id="37625.SAMN05660420_00244"/>
<keyword evidence="3" id="KW-0378">Hydrolase</keyword>
<dbReference type="PANTHER" id="PTHR12302">
    <property type="entry name" value="EBNA2 BINDING PROTEIN P100"/>
    <property type="match status" value="1"/>
</dbReference>
<gene>
    <name evidence="6" type="ORF">SAMN05660420_00244</name>
</gene>
<dbReference type="PROSITE" id="PS50830">
    <property type="entry name" value="TNASE_3"/>
    <property type="match status" value="1"/>
</dbReference>
<dbReference type="InterPro" id="IPR016071">
    <property type="entry name" value="Staphylococal_nuclease_OB-fold"/>
</dbReference>
<evidence type="ECO:0000313" key="6">
    <source>
        <dbReference type="EMBL" id="SDZ77454.1"/>
    </source>
</evidence>
<organism evidence="6 7">
    <name type="scientific">Desulfuromusa kysingii</name>
    <dbReference type="NCBI Taxonomy" id="37625"/>
    <lineage>
        <taxon>Bacteria</taxon>
        <taxon>Pseudomonadati</taxon>
        <taxon>Thermodesulfobacteriota</taxon>
        <taxon>Desulfuromonadia</taxon>
        <taxon>Desulfuromonadales</taxon>
        <taxon>Geopsychrobacteraceae</taxon>
        <taxon>Desulfuromusa</taxon>
    </lineage>
</organism>
<keyword evidence="7" id="KW-1185">Reference proteome</keyword>
<evidence type="ECO:0000313" key="7">
    <source>
        <dbReference type="Proteomes" id="UP000199409"/>
    </source>
</evidence>
<evidence type="ECO:0000256" key="3">
    <source>
        <dbReference type="ARBA" id="ARBA00022801"/>
    </source>
</evidence>
<dbReference type="SUPFAM" id="SSF50199">
    <property type="entry name" value="Staphylococcal nuclease"/>
    <property type="match status" value="1"/>
</dbReference>
<accession>A0A1H3VT97</accession>
<keyword evidence="4" id="KW-0732">Signal</keyword>
<protein>
    <submittedName>
        <fullName evidence="6">Micrococcal nuclease</fullName>
    </submittedName>
</protein>
<dbReference type="OrthoDB" id="4376109at2"/>
<feature type="domain" description="TNase-like" evidence="5">
    <location>
        <begin position="22"/>
        <end position="163"/>
    </location>
</feature>
<dbReference type="GO" id="GO:0016787">
    <property type="term" value="F:hydrolase activity"/>
    <property type="evidence" value="ECO:0007669"/>
    <property type="project" value="UniProtKB-KW"/>
</dbReference>
<keyword evidence="1" id="KW-0540">Nuclease</keyword>
<evidence type="ECO:0000256" key="2">
    <source>
        <dbReference type="ARBA" id="ARBA00022759"/>
    </source>
</evidence>
<dbReference type="Gene3D" id="2.40.50.90">
    <property type="match status" value="1"/>
</dbReference>
<feature type="signal peptide" evidence="4">
    <location>
        <begin position="1"/>
        <end position="21"/>
    </location>
</feature>
<dbReference type="InterPro" id="IPR035437">
    <property type="entry name" value="SNase_OB-fold_sf"/>
</dbReference>
<dbReference type="AlphaFoldDB" id="A0A1H3VT97"/>
<name>A0A1H3VT97_9BACT</name>
<dbReference type="SMART" id="SM00318">
    <property type="entry name" value="SNc"/>
    <property type="match status" value="1"/>
</dbReference>
<feature type="chain" id="PRO_5011627632" evidence="4">
    <location>
        <begin position="22"/>
        <end position="190"/>
    </location>
</feature>
<evidence type="ECO:0000256" key="1">
    <source>
        <dbReference type="ARBA" id="ARBA00022722"/>
    </source>
</evidence>
<dbReference type="Proteomes" id="UP000199409">
    <property type="component" value="Unassembled WGS sequence"/>
</dbReference>
<evidence type="ECO:0000259" key="5">
    <source>
        <dbReference type="PROSITE" id="PS50830"/>
    </source>
</evidence>
<dbReference type="Pfam" id="PF00565">
    <property type="entry name" value="SNase"/>
    <property type="match status" value="1"/>
</dbReference>
<sequence>MQRNFFLLLIMLFLLISSASAAELTGKVIWVYDGDTLKVENIGKVRLLGIDAPEYKASSRDHFYKKNFNIEANQLRRIAQQAKKYLMAKVKGQTVRLVFDGNQKDKYNRFLAYVYLPDGRMLNRILLERGLATVFRRDPFQHKKDFLTIEKRAQNKQRGVWKKSSPQKFSLFNFWSQNSDGHPLLPTTTY</sequence>
<reference evidence="6 7" key="1">
    <citation type="submission" date="2016-10" db="EMBL/GenBank/DDBJ databases">
        <authorList>
            <person name="de Groot N.N."/>
        </authorList>
    </citation>
    <scope>NUCLEOTIDE SEQUENCE [LARGE SCALE GENOMIC DNA]</scope>
    <source>
        <strain evidence="6 7">DSM 7343</strain>
    </source>
</reference>
<evidence type="ECO:0000256" key="4">
    <source>
        <dbReference type="SAM" id="SignalP"/>
    </source>
</evidence>
<dbReference type="EMBL" id="FNQN01000001">
    <property type="protein sequence ID" value="SDZ77454.1"/>
    <property type="molecule type" value="Genomic_DNA"/>
</dbReference>
<proteinExistence type="predicted"/>